<gene>
    <name evidence="1" type="ORF">ETAA1_29850</name>
</gene>
<sequence>MSAKVQQLQVAVNGYDAVAYFAGRPTPGDPLFASTHDGSVYYFATEANKGTFDANPAKYVPLYGGYCATAASEGKLFGVDPTNFKVTADGKLALFYRGAGGDTLPQWNENEAERRAAADKHWADGTLKAHD</sequence>
<evidence type="ECO:0000313" key="1">
    <source>
        <dbReference type="EMBL" id="QDU21022.1"/>
    </source>
</evidence>
<reference evidence="1 2" key="1">
    <citation type="submission" date="2019-02" db="EMBL/GenBank/DDBJ databases">
        <title>Deep-cultivation of Planctomycetes and their phenomic and genomic characterization uncovers novel biology.</title>
        <authorList>
            <person name="Wiegand S."/>
            <person name="Jogler M."/>
            <person name="Boedeker C."/>
            <person name="Pinto D."/>
            <person name="Vollmers J."/>
            <person name="Rivas-Marin E."/>
            <person name="Kohn T."/>
            <person name="Peeters S.H."/>
            <person name="Heuer A."/>
            <person name="Rast P."/>
            <person name="Oberbeckmann S."/>
            <person name="Bunk B."/>
            <person name="Jeske O."/>
            <person name="Meyerdierks A."/>
            <person name="Storesund J.E."/>
            <person name="Kallscheuer N."/>
            <person name="Luecker S."/>
            <person name="Lage O.M."/>
            <person name="Pohl T."/>
            <person name="Merkel B.J."/>
            <person name="Hornburger P."/>
            <person name="Mueller R.-W."/>
            <person name="Bruemmer F."/>
            <person name="Labrenz M."/>
            <person name="Spormann A.M."/>
            <person name="Op den Camp H."/>
            <person name="Overmann J."/>
            <person name="Amann R."/>
            <person name="Jetten M.S.M."/>
            <person name="Mascher T."/>
            <person name="Medema M.H."/>
            <person name="Devos D.P."/>
            <person name="Kaster A.-K."/>
            <person name="Ovreas L."/>
            <person name="Rohde M."/>
            <person name="Galperin M.Y."/>
            <person name="Jogler C."/>
        </authorList>
    </citation>
    <scope>NUCLEOTIDE SEQUENCE [LARGE SCALE GENOMIC DNA]</scope>
    <source>
        <strain evidence="1 2">ETA_A1</strain>
    </source>
</reference>
<proteinExistence type="predicted"/>
<organism evidence="1 2">
    <name type="scientific">Urbifossiella limnaea</name>
    <dbReference type="NCBI Taxonomy" id="2528023"/>
    <lineage>
        <taxon>Bacteria</taxon>
        <taxon>Pseudomonadati</taxon>
        <taxon>Planctomycetota</taxon>
        <taxon>Planctomycetia</taxon>
        <taxon>Gemmatales</taxon>
        <taxon>Gemmataceae</taxon>
        <taxon>Urbifossiella</taxon>
    </lineage>
</organism>
<keyword evidence="2" id="KW-1185">Reference proteome</keyword>
<protein>
    <submittedName>
        <fullName evidence="1">YHS domain protein</fullName>
    </submittedName>
</protein>
<dbReference type="Proteomes" id="UP000319576">
    <property type="component" value="Chromosome"/>
</dbReference>
<dbReference type="OrthoDB" id="215819at2"/>
<dbReference type="RefSeq" id="WP_145239577.1">
    <property type="nucleotide sequence ID" value="NZ_CP036273.1"/>
</dbReference>
<accession>A0A517XU48</accession>
<name>A0A517XU48_9BACT</name>
<evidence type="ECO:0000313" key="2">
    <source>
        <dbReference type="Proteomes" id="UP000319576"/>
    </source>
</evidence>
<dbReference type="KEGG" id="uli:ETAA1_29850"/>
<dbReference type="EMBL" id="CP036273">
    <property type="protein sequence ID" value="QDU21022.1"/>
    <property type="molecule type" value="Genomic_DNA"/>
</dbReference>
<dbReference type="NCBIfam" id="NF041384">
    <property type="entry name" value="YHS_seleno_dom"/>
    <property type="match status" value="1"/>
</dbReference>
<dbReference type="AlphaFoldDB" id="A0A517XU48"/>